<keyword evidence="4" id="KW-0812">Transmembrane</keyword>
<feature type="transmembrane region" description="Helical" evidence="4">
    <location>
        <begin position="265"/>
        <end position="283"/>
    </location>
</feature>
<protein>
    <recommendedName>
        <fullName evidence="7">Major facilitator superfamily (MFS) profile domain-containing protein</fullName>
    </recommendedName>
</protein>
<feature type="transmembrane region" description="Helical" evidence="4">
    <location>
        <begin position="295"/>
        <end position="314"/>
    </location>
</feature>
<feature type="transmembrane region" description="Helical" evidence="4">
    <location>
        <begin position="156"/>
        <end position="176"/>
    </location>
</feature>
<evidence type="ECO:0000256" key="3">
    <source>
        <dbReference type="SAM" id="MobiDB-lite"/>
    </source>
</evidence>
<dbReference type="InterPro" id="IPR050327">
    <property type="entry name" value="Proton-linked_MCT"/>
</dbReference>
<comment type="similarity">
    <text evidence="2">Belongs to the major facilitator superfamily. Monocarboxylate porter (TC 2.A.1.13) family.</text>
</comment>
<evidence type="ECO:0000256" key="2">
    <source>
        <dbReference type="ARBA" id="ARBA00006727"/>
    </source>
</evidence>
<keyword evidence="4" id="KW-0472">Membrane</keyword>
<organism evidence="5 6">
    <name type="scientific">Apiotrichum porosum</name>
    <dbReference type="NCBI Taxonomy" id="105984"/>
    <lineage>
        <taxon>Eukaryota</taxon>
        <taxon>Fungi</taxon>
        <taxon>Dikarya</taxon>
        <taxon>Basidiomycota</taxon>
        <taxon>Agaricomycotina</taxon>
        <taxon>Tremellomycetes</taxon>
        <taxon>Trichosporonales</taxon>
        <taxon>Trichosporonaceae</taxon>
        <taxon>Apiotrichum</taxon>
    </lineage>
</organism>
<dbReference type="AlphaFoldDB" id="A0A427XZN4"/>
<reference evidence="5 6" key="1">
    <citation type="submission" date="2018-11" db="EMBL/GenBank/DDBJ databases">
        <title>Genome sequence of Apiotrichum porosum DSM 27194.</title>
        <authorList>
            <person name="Aliyu H."/>
            <person name="Gorte O."/>
            <person name="Ochsenreither K."/>
        </authorList>
    </citation>
    <scope>NUCLEOTIDE SEQUENCE [LARGE SCALE GENOMIC DNA]</scope>
    <source>
        <strain evidence="5 6">DSM 27194</strain>
    </source>
</reference>
<feature type="transmembrane region" description="Helical" evidence="4">
    <location>
        <begin position="232"/>
        <end position="253"/>
    </location>
</feature>
<dbReference type="Proteomes" id="UP000279236">
    <property type="component" value="Unassembled WGS sequence"/>
</dbReference>
<dbReference type="Gene3D" id="1.20.1250.20">
    <property type="entry name" value="MFS general substrate transporter like domains"/>
    <property type="match status" value="2"/>
</dbReference>
<dbReference type="SUPFAM" id="SSF103473">
    <property type="entry name" value="MFS general substrate transporter"/>
    <property type="match status" value="1"/>
</dbReference>
<feature type="transmembrane region" description="Helical" evidence="4">
    <location>
        <begin position="95"/>
        <end position="115"/>
    </location>
</feature>
<evidence type="ECO:0000256" key="1">
    <source>
        <dbReference type="ARBA" id="ARBA00004141"/>
    </source>
</evidence>
<dbReference type="OrthoDB" id="6499973at2759"/>
<evidence type="ECO:0008006" key="7">
    <source>
        <dbReference type="Google" id="ProtNLM"/>
    </source>
</evidence>
<dbReference type="RefSeq" id="XP_028477784.1">
    <property type="nucleotide sequence ID" value="XM_028621332.1"/>
</dbReference>
<feature type="transmembrane region" description="Helical" evidence="4">
    <location>
        <begin position="121"/>
        <end position="140"/>
    </location>
</feature>
<dbReference type="PANTHER" id="PTHR11360">
    <property type="entry name" value="MONOCARBOXYLATE TRANSPORTER"/>
    <property type="match status" value="1"/>
</dbReference>
<evidence type="ECO:0000313" key="6">
    <source>
        <dbReference type="Proteomes" id="UP000279236"/>
    </source>
</evidence>
<dbReference type="GO" id="GO:0022857">
    <property type="term" value="F:transmembrane transporter activity"/>
    <property type="evidence" value="ECO:0007669"/>
    <property type="project" value="InterPro"/>
</dbReference>
<feature type="region of interest" description="Disordered" evidence="3">
    <location>
        <begin position="1"/>
        <end position="21"/>
    </location>
</feature>
<evidence type="ECO:0000313" key="5">
    <source>
        <dbReference type="EMBL" id="RSH84336.1"/>
    </source>
</evidence>
<keyword evidence="4" id="KW-1133">Transmembrane helix</keyword>
<dbReference type="Pfam" id="PF07690">
    <property type="entry name" value="MFS_1"/>
    <property type="match status" value="1"/>
</dbReference>
<dbReference type="CDD" id="cd17352">
    <property type="entry name" value="MFS_MCT_SLC16"/>
    <property type="match status" value="1"/>
</dbReference>
<feature type="transmembrane region" description="Helical" evidence="4">
    <location>
        <begin position="188"/>
        <end position="208"/>
    </location>
</feature>
<dbReference type="InterPro" id="IPR011701">
    <property type="entry name" value="MFS"/>
</dbReference>
<feature type="transmembrane region" description="Helical" evidence="4">
    <location>
        <begin position="386"/>
        <end position="407"/>
    </location>
</feature>
<evidence type="ECO:0000256" key="4">
    <source>
        <dbReference type="SAM" id="Phobius"/>
    </source>
</evidence>
<name>A0A427XZN4_9TREE</name>
<feature type="transmembrane region" description="Helical" evidence="4">
    <location>
        <begin position="320"/>
        <end position="345"/>
    </location>
</feature>
<comment type="caution">
    <text evidence="5">The sequence shown here is derived from an EMBL/GenBank/DDBJ whole genome shotgun (WGS) entry which is preliminary data.</text>
</comment>
<feature type="transmembrane region" description="Helical" evidence="4">
    <location>
        <begin position="357"/>
        <end position="380"/>
    </location>
</feature>
<keyword evidence="6" id="KW-1185">Reference proteome</keyword>
<dbReference type="InterPro" id="IPR036259">
    <property type="entry name" value="MFS_trans_sf"/>
</dbReference>
<dbReference type="EMBL" id="RSCE01000003">
    <property type="protein sequence ID" value="RSH84336.1"/>
    <property type="molecule type" value="Genomic_DNA"/>
</dbReference>
<dbReference type="PANTHER" id="PTHR11360:SF177">
    <property type="entry name" value="RIBOFLAVIN TRANSPORTER MCH5"/>
    <property type="match status" value="1"/>
</dbReference>
<dbReference type="GO" id="GO:0016020">
    <property type="term" value="C:membrane"/>
    <property type="evidence" value="ECO:0007669"/>
    <property type="project" value="UniProtKB-SubCell"/>
</dbReference>
<feature type="transmembrane region" description="Helical" evidence="4">
    <location>
        <begin position="70"/>
        <end position="88"/>
    </location>
</feature>
<dbReference type="GeneID" id="39590399"/>
<feature type="transmembrane region" description="Helical" evidence="4">
    <location>
        <begin position="38"/>
        <end position="58"/>
    </location>
</feature>
<gene>
    <name evidence="5" type="ORF">EHS24_005856</name>
</gene>
<sequence length="419" mass="44685">MSEESKQNNDDALPQPIKEVEPAPDGGLKAWLTILGSFLSIFVQFGLVNSFGVFQVYYETMFPHLSPSTISWVGGVQQFILFGGGLFIGRLFDAYGAHVLLIPGSILLVLGLMLTSICTEFYQVMLAHGVLFGIGTSLTFHPSSAVPGQWFHHRRAFAMSFAIAGSGLGGTLWPVALKQMFDTIGFAWALRVVGFISLVLLVTANMLIRTRLPRKTPAPLSTTFHPFKEAQYTLLALCAAFTFLGLFTPFFYSTTRAESMSSATITGYTVSLINAGSTIGRLLGGIGDKVGRFNVLVVSAVLTGTLLLAFWIPAHTLPAILAFCVMYGFVAGVYIAVVSTCVAQISHVSAIGHRIGLLWALVGFVTLAGPPINGALIAQYPGEQGYRLAGAFSGAVIILGAASGLAARLRSHRSLLAVV</sequence>
<accession>A0A427XZN4</accession>
<proteinExistence type="inferred from homology"/>
<comment type="subcellular location">
    <subcellularLocation>
        <location evidence="1">Membrane</location>
        <topology evidence="1">Multi-pass membrane protein</topology>
    </subcellularLocation>
</comment>